<dbReference type="RefSeq" id="WP_029451745.1">
    <property type="nucleotide sequence ID" value="NZ_PTIS01000015.1"/>
</dbReference>
<accession>A0A2S6FVS2</accession>
<reference evidence="2 3" key="1">
    <citation type="submission" date="2018-02" db="EMBL/GenBank/DDBJ databases">
        <title>Genomic Encyclopedia of Archaeal and Bacterial Type Strains, Phase II (KMG-II): from individual species to whole genera.</title>
        <authorList>
            <person name="Goeker M."/>
        </authorList>
    </citation>
    <scope>NUCLEOTIDE SEQUENCE [LARGE SCALE GENOMIC DNA]</scope>
    <source>
        <strain evidence="2 3">DSM 15099</strain>
    </source>
</reference>
<protein>
    <submittedName>
        <fullName evidence="2">Uncharacterized protein DUF3343</fullName>
    </submittedName>
</protein>
<proteinExistence type="predicted"/>
<dbReference type="GeneID" id="75089940"/>
<gene>
    <name evidence="2" type="ORF">BD821_11564</name>
</gene>
<comment type="caution">
    <text evidence="2">The sequence shown here is derived from an EMBL/GenBank/DDBJ whole genome shotgun (WGS) entry which is preliminary data.</text>
</comment>
<dbReference type="OrthoDB" id="3192849at2"/>
<dbReference type="STRING" id="37659.GCA_000703125_01013"/>
<sequence length="82" mass="9646">MKDYYLIVFKNTHDAIESEKILKDKGVKVIIMPTPTYITQSCGISIKFSKDNYDLIRNIIDNGEIHIKNLYYKSEDKFEQLI</sequence>
<name>A0A2S6FVS2_9CLOT</name>
<evidence type="ECO:0000313" key="2">
    <source>
        <dbReference type="EMBL" id="PPK46939.1"/>
    </source>
</evidence>
<evidence type="ECO:0000259" key="1">
    <source>
        <dbReference type="Pfam" id="PF11823"/>
    </source>
</evidence>
<dbReference type="Pfam" id="PF11823">
    <property type="entry name" value="Se_S_carrier"/>
    <property type="match status" value="1"/>
</dbReference>
<dbReference type="EMBL" id="PTIS01000015">
    <property type="protein sequence ID" value="PPK46939.1"/>
    <property type="molecule type" value="Genomic_DNA"/>
</dbReference>
<dbReference type="Proteomes" id="UP000239863">
    <property type="component" value="Unassembled WGS sequence"/>
</dbReference>
<evidence type="ECO:0000313" key="3">
    <source>
        <dbReference type="Proteomes" id="UP000239863"/>
    </source>
</evidence>
<feature type="domain" description="Putative Se/S carrier protein-like" evidence="1">
    <location>
        <begin position="4"/>
        <end position="71"/>
    </location>
</feature>
<dbReference type="InterPro" id="IPR021778">
    <property type="entry name" value="Se/S_carrier-like"/>
</dbReference>
<organism evidence="2 3">
    <name type="scientific">Clostridium algidicarnis DSM 15099</name>
    <dbReference type="NCBI Taxonomy" id="1121295"/>
    <lineage>
        <taxon>Bacteria</taxon>
        <taxon>Bacillati</taxon>
        <taxon>Bacillota</taxon>
        <taxon>Clostridia</taxon>
        <taxon>Eubacteriales</taxon>
        <taxon>Clostridiaceae</taxon>
        <taxon>Clostridium</taxon>
    </lineage>
</organism>
<dbReference type="AlphaFoldDB" id="A0A2S6FVS2"/>